<reference evidence="3" key="1">
    <citation type="submission" date="2023-05" db="EMBL/GenBank/DDBJ databases">
        <title>Mariniplasma microaerophilum sp. nov., a novel anaerobic mollicute isolated from terrestrial mud volcano, Taman Peninsula, Russia.</title>
        <authorList>
            <person name="Khomyakova M.A."/>
            <person name="Merkel A.Y."/>
            <person name="Slobodkin A.I."/>
        </authorList>
    </citation>
    <scope>NUCLEOTIDE SEQUENCE</scope>
    <source>
        <strain evidence="3">M4Ah</strain>
    </source>
</reference>
<name>A0AAW6UAR4_9MOLU</name>
<dbReference type="Pfam" id="PF07963">
    <property type="entry name" value="N_methyl"/>
    <property type="match status" value="1"/>
</dbReference>
<dbReference type="NCBIfam" id="TIGR02532">
    <property type="entry name" value="IV_pilin_GFxxxE"/>
    <property type="match status" value="1"/>
</dbReference>
<organism evidence="3 4">
    <name type="scientific">Peloplasma aerotolerans</name>
    <dbReference type="NCBI Taxonomy" id="3044389"/>
    <lineage>
        <taxon>Bacteria</taxon>
        <taxon>Bacillati</taxon>
        <taxon>Mycoplasmatota</taxon>
        <taxon>Mollicutes</taxon>
        <taxon>Acholeplasmatales</taxon>
        <taxon>Acholeplasmataceae</taxon>
        <taxon>Peloplasma</taxon>
    </lineage>
</organism>
<dbReference type="InterPro" id="IPR012902">
    <property type="entry name" value="N_methyl_site"/>
</dbReference>
<keyword evidence="2" id="KW-0472">Membrane</keyword>
<keyword evidence="4" id="KW-1185">Reference proteome</keyword>
<evidence type="ECO:0000256" key="1">
    <source>
        <dbReference type="ARBA" id="ARBA00022481"/>
    </source>
</evidence>
<dbReference type="Gene3D" id="3.30.700.10">
    <property type="entry name" value="Glycoprotein, Type 4 Pilin"/>
    <property type="match status" value="1"/>
</dbReference>
<dbReference type="PRINTS" id="PR00813">
    <property type="entry name" value="BCTERIALGSPG"/>
</dbReference>
<keyword evidence="1" id="KW-0488">Methylation</keyword>
<dbReference type="EMBL" id="JASCXW010000007">
    <property type="protein sequence ID" value="MDI6452596.1"/>
    <property type="molecule type" value="Genomic_DNA"/>
</dbReference>
<keyword evidence="2" id="KW-1133">Transmembrane helix</keyword>
<dbReference type="AlphaFoldDB" id="A0AAW6UAR4"/>
<proteinExistence type="predicted"/>
<protein>
    <submittedName>
        <fullName evidence="3">Prepilin-type N-terminal cleavage/methylation domain-containing protein</fullName>
    </submittedName>
</protein>
<dbReference type="PROSITE" id="PS00409">
    <property type="entry name" value="PROKAR_NTER_METHYL"/>
    <property type="match status" value="1"/>
</dbReference>
<comment type="caution">
    <text evidence="3">The sequence shown here is derived from an EMBL/GenBank/DDBJ whole genome shotgun (WGS) entry which is preliminary data.</text>
</comment>
<evidence type="ECO:0000256" key="2">
    <source>
        <dbReference type="SAM" id="Phobius"/>
    </source>
</evidence>
<gene>
    <name evidence="3" type="ORF">QJ521_03365</name>
</gene>
<dbReference type="GO" id="GO:0015627">
    <property type="term" value="C:type II protein secretion system complex"/>
    <property type="evidence" value="ECO:0007669"/>
    <property type="project" value="InterPro"/>
</dbReference>
<dbReference type="SUPFAM" id="SSF54523">
    <property type="entry name" value="Pili subunits"/>
    <property type="match status" value="1"/>
</dbReference>
<dbReference type="GO" id="GO:0015628">
    <property type="term" value="P:protein secretion by the type II secretion system"/>
    <property type="evidence" value="ECO:0007669"/>
    <property type="project" value="InterPro"/>
</dbReference>
<sequence length="129" mass="13675">MTNILKNKKGVTLIELLAVIIILGIIAAIAIPTIGNLIERQEARAAEATFSSIEESVRIFSLDATDGTYNLGQLGMNFGSNTVSLTESGSHEPANIDFIVASGVATFDDDTIFINGFEIDTETGLVVTP</sequence>
<accession>A0AAW6UAR4</accession>
<dbReference type="Proteomes" id="UP001431532">
    <property type="component" value="Unassembled WGS sequence"/>
</dbReference>
<dbReference type="InterPro" id="IPR045584">
    <property type="entry name" value="Pilin-like"/>
</dbReference>
<evidence type="ECO:0000313" key="4">
    <source>
        <dbReference type="Proteomes" id="UP001431532"/>
    </source>
</evidence>
<feature type="transmembrane region" description="Helical" evidence="2">
    <location>
        <begin position="12"/>
        <end position="31"/>
    </location>
</feature>
<keyword evidence="2" id="KW-0812">Transmembrane</keyword>
<dbReference type="InterPro" id="IPR000983">
    <property type="entry name" value="Bac_GSPG_pilin"/>
</dbReference>
<evidence type="ECO:0000313" key="3">
    <source>
        <dbReference type="EMBL" id="MDI6452596.1"/>
    </source>
</evidence>
<dbReference type="RefSeq" id="WP_282839012.1">
    <property type="nucleotide sequence ID" value="NZ_JASCXW010000007.1"/>
</dbReference>